<dbReference type="RefSeq" id="WP_073277375.1">
    <property type="nucleotide sequence ID" value="NZ_FRAC01000015.1"/>
</dbReference>
<keyword evidence="6" id="KW-1185">Reference proteome</keyword>
<dbReference type="InterPro" id="IPR018062">
    <property type="entry name" value="HTH_AraC-typ_CS"/>
</dbReference>
<gene>
    <name evidence="5" type="ORF">SAMN02745136_03019</name>
</gene>
<name>A0A1M6UBW0_9FIRM</name>
<dbReference type="EMBL" id="FRAC01000015">
    <property type="protein sequence ID" value="SHK66651.1"/>
    <property type="molecule type" value="Genomic_DNA"/>
</dbReference>
<dbReference type="AlphaFoldDB" id="A0A1M6UBW0"/>
<dbReference type="SUPFAM" id="SSF46689">
    <property type="entry name" value="Homeodomain-like"/>
    <property type="match status" value="2"/>
</dbReference>
<dbReference type="PANTHER" id="PTHR43280:SF28">
    <property type="entry name" value="HTH-TYPE TRANSCRIPTIONAL ACTIVATOR RHAS"/>
    <property type="match status" value="1"/>
</dbReference>
<dbReference type="Gene3D" id="1.10.10.60">
    <property type="entry name" value="Homeodomain-like"/>
    <property type="match status" value="2"/>
</dbReference>
<evidence type="ECO:0000256" key="2">
    <source>
        <dbReference type="ARBA" id="ARBA00023125"/>
    </source>
</evidence>
<dbReference type="SUPFAM" id="SSF51215">
    <property type="entry name" value="Regulatory protein AraC"/>
    <property type="match status" value="1"/>
</dbReference>
<keyword evidence="2 5" id="KW-0238">DNA-binding</keyword>
<feature type="domain" description="HTH araC/xylS-type" evidence="4">
    <location>
        <begin position="174"/>
        <end position="272"/>
    </location>
</feature>
<dbReference type="STRING" id="1121322.SAMN02745136_03019"/>
<dbReference type="Pfam" id="PF12833">
    <property type="entry name" value="HTH_18"/>
    <property type="match status" value="1"/>
</dbReference>
<dbReference type="SMART" id="SM00342">
    <property type="entry name" value="HTH_ARAC"/>
    <property type="match status" value="1"/>
</dbReference>
<sequence>MNINKEKLIRSFADGCLQVDDFFIISVIPHTRVYDNHTKPGVCGLVIPIKGKARFTICGEEYELEPGAVLHAGPSMELDKKVLGEDVWEFALLHYYVKGPEEIKDYLENLHGRLYFSPAGFNDLLALVKQLHHVRRSPGPLNELRSKALLYSILEQLLSHGMDKKKNTDEDTILSMVEYIDNHYDRNPTVTELSELAGMDVKRFSYLFGKVMGECPKKYINMVKINRAKELLIHDTISITEISSLIGLEDALYFSRLFKKYTDLSPSVFRERFGKSPW</sequence>
<evidence type="ECO:0000256" key="3">
    <source>
        <dbReference type="ARBA" id="ARBA00023163"/>
    </source>
</evidence>
<dbReference type="OrthoDB" id="9778008at2"/>
<proteinExistence type="predicted"/>
<keyword evidence="3" id="KW-0804">Transcription</keyword>
<dbReference type="InterPro" id="IPR037923">
    <property type="entry name" value="HTH-like"/>
</dbReference>
<accession>A0A1M6UBW0</accession>
<dbReference type="InterPro" id="IPR018060">
    <property type="entry name" value="HTH_AraC"/>
</dbReference>
<dbReference type="GO" id="GO:0003700">
    <property type="term" value="F:DNA-binding transcription factor activity"/>
    <property type="evidence" value="ECO:0007669"/>
    <property type="project" value="InterPro"/>
</dbReference>
<dbReference type="Proteomes" id="UP000184386">
    <property type="component" value="Unassembled WGS sequence"/>
</dbReference>
<evidence type="ECO:0000256" key="1">
    <source>
        <dbReference type="ARBA" id="ARBA00023015"/>
    </source>
</evidence>
<reference evidence="5 6" key="1">
    <citation type="submission" date="2016-11" db="EMBL/GenBank/DDBJ databases">
        <authorList>
            <person name="Jaros S."/>
            <person name="Januszkiewicz K."/>
            <person name="Wedrychowicz H."/>
        </authorList>
    </citation>
    <scope>NUCLEOTIDE SEQUENCE [LARGE SCALE GENOMIC DNA]</scope>
    <source>
        <strain evidence="5 6">DSM 15929</strain>
    </source>
</reference>
<dbReference type="PROSITE" id="PS01124">
    <property type="entry name" value="HTH_ARAC_FAMILY_2"/>
    <property type="match status" value="1"/>
</dbReference>
<dbReference type="GO" id="GO:0043565">
    <property type="term" value="F:sequence-specific DNA binding"/>
    <property type="evidence" value="ECO:0007669"/>
    <property type="project" value="InterPro"/>
</dbReference>
<dbReference type="PANTHER" id="PTHR43280">
    <property type="entry name" value="ARAC-FAMILY TRANSCRIPTIONAL REGULATOR"/>
    <property type="match status" value="1"/>
</dbReference>
<dbReference type="PROSITE" id="PS00041">
    <property type="entry name" value="HTH_ARAC_FAMILY_1"/>
    <property type="match status" value="1"/>
</dbReference>
<evidence type="ECO:0000313" key="5">
    <source>
        <dbReference type="EMBL" id="SHK66651.1"/>
    </source>
</evidence>
<protein>
    <submittedName>
        <fullName evidence="5">AraC-type DNA-binding protein</fullName>
    </submittedName>
</protein>
<keyword evidence="1" id="KW-0805">Transcription regulation</keyword>
<evidence type="ECO:0000313" key="6">
    <source>
        <dbReference type="Proteomes" id="UP000184386"/>
    </source>
</evidence>
<organism evidence="5 6">
    <name type="scientific">Anaerocolumna jejuensis DSM 15929</name>
    <dbReference type="NCBI Taxonomy" id="1121322"/>
    <lineage>
        <taxon>Bacteria</taxon>
        <taxon>Bacillati</taxon>
        <taxon>Bacillota</taxon>
        <taxon>Clostridia</taxon>
        <taxon>Lachnospirales</taxon>
        <taxon>Lachnospiraceae</taxon>
        <taxon>Anaerocolumna</taxon>
    </lineage>
</organism>
<evidence type="ECO:0000259" key="4">
    <source>
        <dbReference type="PROSITE" id="PS01124"/>
    </source>
</evidence>
<dbReference type="InterPro" id="IPR009057">
    <property type="entry name" value="Homeodomain-like_sf"/>
</dbReference>